<dbReference type="AlphaFoldDB" id="A0A975T112"/>
<sequence>MTDRRRLIVMRHAKAEPFASSDHARTLTDRGLAGARDSGAHLRGLGVAPDYAVVSSAVRTRQTWDAVVEAAGFTDCEVSFDDAVFSGSPDVVLEALRAAPADAGTVMFVGHNPTAGFLVHFLDDGEGDPAALSDLLHGFPPGAVALLDVGVPWADLGPETARVVAFHQPA</sequence>
<accession>A0A975T112</accession>
<name>A0A975T112_9ACTN</name>
<dbReference type="EMBL" id="CP077062">
    <property type="protein sequence ID" value="QWZ09614.1"/>
    <property type="molecule type" value="Genomic_DNA"/>
</dbReference>
<proteinExistence type="predicted"/>
<evidence type="ECO:0000313" key="1">
    <source>
        <dbReference type="EMBL" id="QWZ09614.1"/>
    </source>
</evidence>
<dbReference type="PANTHER" id="PTHR47623:SF1">
    <property type="entry name" value="OS09G0287300 PROTEIN"/>
    <property type="match status" value="1"/>
</dbReference>
<keyword evidence="2" id="KW-1185">Reference proteome</keyword>
<gene>
    <name evidence="1" type="ORF">KRR39_07685</name>
</gene>
<dbReference type="PANTHER" id="PTHR47623">
    <property type="entry name" value="OS09G0287300 PROTEIN"/>
    <property type="match status" value="1"/>
</dbReference>
<dbReference type="Proteomes" id="UP000683575">
    <property type="component" value="Chromosome"/>
</dbReference>
<dbReference type="RefSeq" id="WP_216941460.1">
    <property type="nucleotide sequence ID" value="NZ_CP077062.1"/>
</dbReference>
<dbReference type="CDD" id="cd07067">
    <property type="entry name" value="HP_PGM_like"/>
    <property type="match status" value="1"/>
</dbReference>
<protein>
    <submittedName>
        <fullName evidence="1">Histidine phosphatase family protein</fullName>
    </submittedName>
</protein>
<dbReference type="InterPro" id="IPR013078">
    <property type="entry name" value="His_Pase_superF_clade-1"/>
</dbReference>
<reference evidence="1" key="1">
    <citation type="submission" date="2021-06" db="EMBL/GenBank/DDBJ databases">
        <title>Complete genome sequence of Nocardioides sp. G188.</title>
        <authorList>
            <person name="Im W.-T."/>
        </authorList>
    </citation>
    <scope>NUCLEOTIDE SEQUENCE</scope>
    <source>
        <strain evidence="1">G188</strain>
    </source>
</reference>
<dbReference type="Pfam" id="PF00300">
    <property type="entry name" value="His_Phos_1"/>
    <property type="match status" value="1"/>
</dbReference>
<dbReference type="KEGG" id="nps:KRR39_07685"/>
<organism evidence="1 2">
    <name type="scientific">Nocardioides panacis</name>
    <dbReference type="NCBI Taxonomy" id="2849501"/>
    <lineage>
        <taxon>Bacteria</taxon>
        <taxon>Bacillati</taxon>
        <taxon>Actinomycetota</taxon>
        <taxon>Actinomycetes</taxon>
        <taxon>Propionibacteriales</taxon>
        <taxon>Nocardioidaceae</taxon>
        <taxon>Nocardioides</taxon>
    </lineage>
</organism>
<evidence type="ECO:0000313" key="2">
    <source>
        <dbReference type="Proteomes" id="UP000683575"/>
    </source>
</evidence>